<accession>A0A8T5GDW5</accession>
<organism evidence="2 3">
    <name type="scientific">Candidatus Iainarchaeum sp</name>
    <dbReference type="NCBI Taxonomy" id="3101447"/>
    <lineage>
        <taxon>Archaea</taxon>
        <taxon>Candidatus Iainarchaeota</taxon>
        <taxon>Candidatus Iainarchaeia</taxon>
        <taxon>Candidatus Iainarchaeales</taxon>
        <taxon>Candidatus Iainarchaeaceae</taxon>
        <taxon>Candidatus Iainarchaeum</taxon>
    </lineage>
</organism>
<feature type="transmembrane region" description="Helical" evidence="1">
    <location>
        <begin position="114"/>
        <end position="134"/>
    </location>
</feature>
<dbReference type="Proteomes" id="UP000722459">
    <property type="component" value="Unassembled WGS sequence"/>
</dbReference>
<feature type="transmembrane region" description="Helical" evidence="1">
    <location>
        <begin position="48"/>
        <end position="71"/>
    </location>
</feature>
<feature type="transmembrane region" description="Helical" evidence="1">
    <location>
        <begin position="154"/>
        <end position="180"/>
    </location>
</feature>
<dbReference type="AlphaFoldDB" id="A0A8T5GDW5"/>
<reference evidence="2" key="1">
    <citation type="journal article" date="2021" name="ISME J.">
        <title>Mercury methylation by metabolically versatile and cosmopolitan marine bacteria.</title>
        <authorList>
            <person name="Lin H."/>
            <person name="Ascher D.B."/>
            <person name="Myung Y."/>
            <person name="Lamborg C.H."/>
            <person name="Hallam S.J."/>
            <person name="Gionfriddo C.M."/>
            <person name="Holt K.E."/>
            <person name="Moreau J.W."/>
        </authorList>
    </citation>
    <scope>NUCLEOTIDE SEQUENCE</scope>
    <source>
        <strain evidence="2">SI075_bin30</strain>
    </source>
</reference>
<dbReference type="EMBL" id="JABJNZ010000019">
    <property type="protein sequence ID" value="MBT4870151.1"/>
    <property type="molecule type" value="Genomic_DNA"/>
</dbReference>
<evidence type="ECO:0000313" key="2">
    <source>
        <dbReference type="EMBL" id="MBT4870151.1"/>
    </source>
</evidence>
<gene>
    <name evidence="2" type="ORF">HON47_01090</name>
</gene>
<keyword evidence="1" id="KW-0472">Membrane</keyword>
<evidence type="ECO:0000256" key="1">
    <source>
        <dbReference type="SAM" id="Phobius"/>
    </source>
</evidence>
<keyword evidence="1" id="KW-1133">Transmembrane helix</keyword>
<proteinExistence type="predicted"/>
<evidence type="ECO:0000313" key="3">
    <source>
        <dbReference type="Proteomes" id="UP000722459"/>
    </source>
</evidence>
<comment type="caution">
    <text evidence="2">The sequence shown here is derived from an EMBL/GenBank/DDBJ whole genome shotgun (WGS) entry which is preliminary data.</text>
</comment>
<name>A0A8T5GDW5_9ARCH</name>
<sequence>MNRYLKWSLLVVILAIFASVFLFMFLPGETVNVNLDQPENPLNVSKNILFFIFIFPVFGFLIFVKALSLLYKLYTKKLYTVLATAPQTRGLTYFALRLNSLLLGKKVTLENVDVVFDVVLEGLGIFLSLAYVIFSFELYYQFFGLAMLFSSQNILGMLFFGVIFTPTFLVTCFVFVRLYLKFSNIKAIQ</sequence>
<feature type="transmembrane region" description="Helical" evidence="1">
    <location>
        <begin position="7"/>
        <end position="28"/>
    </location>
</feature>
<keyword evidence="1" id="KW-0812">Transmembrane</keyword>
<protein>
    <submittedName>
        <fullName evidence="2">Uncharacterized protein</fullName>
    </submittedName>
</protein>